<protein>
    <submittedName>
        <fullName evidence="2">Uncharacterized protein</fullName>
    </submittedName>
</protein>
<keyword evidence="1" id="KW-0472">Membrane</keyword>
<keyword evidence="1" id="KW-1133">Transmembrane helix</keyword>
<dbReference type="EMBL" id="CP024443">
    <property type="protein sequence ID" value="ATR78574.1"/>
    <property type="molecule type" value="Genomic_DNA"/>
</dbReference>
<organism evidence="2 3">
    <name type="scientific">Faucicola osloensis</name>
    <name type="common">Moraxella osloensis</name>
    <dbReference type="NCBI Taxonomy" id="34062"/>
    <lineage>
        <taxon>Bacteria</taxon>
        <taxon>Pseudomonadati</taxon>
        <taxon>Pseudomonadota</taxon>
        <taxon>Gammaproteobacteria</taxon>
        <taxon>Moraxellales</taxon>
        <taxon>Moraxellaceae</taxon>
        <taxon>Faucicola</taxon>
    </lineage>
</organism>
<dbReference type="AlphaFoldDB" id="A0A2D2LU80"/>
<gene>
    <name evidence="2" type="ORF">NP7_04475</name>
</gene>
<keyword evidence="1" id="KW-0812">Transmembrane</keyword>
<name>A0A2D2LU80_FAUOS</name>
<evidence type="ECO:0000256" key="1">
    <source>
        <dbReference type="SAM" id="Phobius"/>
    </source>
</evidence>
<proteinExistence type="predicted"/>
<feature type="transmembrane region" description="Helical" evidence="1">
    <location>
        <begin position="6"/>
        <end position="31"/>
    </location>
</feature>
<accession>A0A2D2LU80</accession>
<evidence type="ECO:0000313" key="3">
    <source>
        <dbReference type="Proteomes" id="UP000229340"/>
    </source>
</evidence>
<dbReference type="InterPro" id="IPR008164">
    <property type="entry name" value="XGLTT_rpt"/>
</dbReference>
<sequence>MVLPTLVLPTLGLPTLGLPTLGLPTLSFFLLNFKMRCVRHVALAWPVPTPPYVPQCRY</sequence>
<reference evidence="3" key="1">
    <citation type="submission" date="2017-11" db="EMBL/GenBank/DDBJ databases">
        <title>Complete genome sequence of Moraxella osloensis NP7 isolated from human skin.</title>
        <authorList>
            <person name="Lee K."/>
            <person name="Lim J.Y."/>
            <person name="Hwang I."/>
        </authorList>
    </citation>
    <scope>NUCLEOTIDE SEQUENCE [LARGE SCALE GENOMIC DNA]</scope>
    <source>
        <strain evidence="3">NP7</strain>
    </source>
</reference>
<dbReference type="Pfam" id="PF01744">
    <property type="entry name" value="GLTT"/>
    <property type="match status" value="1"/>
</dbReference>
<dbReference type="Proteomes" id="UP000229340">
    <property type="component" value="Chromosome"/>
</dbReference>
<evidence type="ECO:0000313" key="2">
    <source>
        <dbReference type="EMBL" id="ATR78574.1"/>
    </source>
</evidence>